<name>A0ABD1XG87_9MARC</name>
<accession>A0ABD1XG87</accession>
<evidence type="ECO:0000313" key="2">
    <source>
        <dbReference type="EMBL" id="KAL2607950.1"/>
    </source>
</evidence>
<organism evidence="2 3">
    <name type="scientific">Riccia fluitans</name>
    <dbReference type="NCBI Taxonomy" id="41844"/>
    <lineage>
        <taxon>Eukaryota</taxon>
        <taxon>Viridiplantae</taxon>
        <taxon>Streptophyta</taxon>
        <taxon>Embryophyta</taxon>
        <taxon>Marchantiophyta</taxon>
        <taxon>Marchantiopsida</taxon>
        <taxon>Marchantiidae</taxon>
        <taxon>Marchantiales</taxon>
        <taxon>Ricciaceae</taxon>
        <taxon>Riccia</taxon>
    </lineage>
</organism>
<evidence type="ECO:0000313" key="3">
    <source>
        <dbReference type="Proteomes" id="UP001605036"/>
    </source>
</evidence>
<feature type="region of interest" description="Disordered" evidence="1">
    <location>
        <begin position="1"/>
        <end position="32"/>
    </location>
</feature>
<evidence type="ECO:0000256" key="1">
    <source>
        <dbReference type="SAM" id="MobiDB-lite"/>
    </source>
</evidence>
<keyword evidence="3" id="KW-1185">Reference proteome</keyword>
<dbReference type="EMBL" id="JBHFFA010000008">
    <property type="protein sequence ID" value="KAL2607950.1"/>
    <property type="molecule type" value="Genomic_DNA"/>
</dbReference>
<proteinExistence type="predicted"/>
<gene>
    <name evidence="2" type="ORF">R1flu_026523</name>
</gene>
<reference evidence="2 3" key="1">
    <citation type="submission" date="2024-09" db="EMBL/GenBank/DDBJ databases">
        <title>Chromosome-scale assembly of Riccia fluitans.</title>
        <authorList>
            <person name="Paukszto L."/>
            <person name="Sawicki J."/>
            <person name="Karawczyk K."/>
            <person name="Piernik-Szablinska J."/>
            <person name="Szczecinska M."/>
            <person name="Mazdziarz M."/>
        </authorList>
    </citation>
    <scope>NUCLEOTIDE SEQUENCE [LARGE SCALE GENOMIC DNA]</scope>
    <source>
        <strain evidence="2">Rf_01</strain>
        <tissue evidence="2">Aerial parts of the thallus</tissue>
    </source>
</reference>
<dbReference type="AlphaFoldDB" id="A0ABD1XG87"/>
<feature type="compositionally biased region" description="Basic residues" evidence="1">
    <location>
        <begin position="10"/>
        <end position="22"/>
    </location>
</feature>
<sequence>MTRRLTSQLQKKKDKVIIKKQRPAAQGAATPRNLAKVNQEKLIHALLLARRSSKIQQAKLSIKPPTNSIKIASRKRTAAQLSSPHCQARRFILTTSIYHMKRERQ</sequence>
<protein>
    <submittedName>
        <fullName evidence="2">Uncharacterized protein</fullName>
    </submittedName>
</protein>
<comment type="caution">
    <text evidence="2">The sequence shown here is derived from an EMBL/GenBank/DDBJ whole genome shotgun (WGS) entry which is preliminary data.</text>
</comment>
<dbReference type="Proteomes" id="UP001605036">
    <property type="component" value="Unassembled WGS sequence"/>
</dbReference>